<dbReference type="NCBIfam" id="TIGR02605">
    <property type="entry name" value="CxxC_CxxC_SSSS"/>
    <property type="match status" value="1"/>
</dbReference>
<dbReference type="InterPro" id="IPR013429">
    <property type="entry name" value="Regulatory_FmdB_Zinc_ribbon"/>
</dbReference>
<dbReference type="EMBL" id="PFFY01000145">
    <property type="protein sequence ID" value="PIW33716.1"/>
    <property type="molecule type" value="Genomic_DNA"/>
</dbReference>
<gene>
    <name evidence="3" type="ORF">COW28_03085</name>
</gene>
<dbReference type="AlphaFoldDB" id="A0A2M7GYZ6"/>
<feature type="region of interest" description="Disordered" evidence="1">
    <location>
        <begin position="46"/>
        <end position="68"/>
    </location>
</feature>
<dbReference type="Proteomes" id="UP000230025">
    <property type="component" value="Unassembled WGS sequence"/>
</dbReference>
<sequence>MPVYSYICKDCGKKFDLLIGVTAERPELKCPQCDSKNIEKTLASFGIGTSSSSSSSESSCPTGTCPLS</sequence>
<dbReference type="Gene3D" id="2.20.28.30">
    <property type="entry name" value="RNA polymerase ii, chain L"/>
    <property type="match status" value="1"/>
</dbReference>
<comment type="caution">
    <text evidence="3">The sequence shown here is derived from an EMBL/GenBank/DDBJ whole genome shotgun (WGS) entry which is preliminary data.</text>
</comment>
<evidence type="ECO:0000256" key="1">
    <source>
        <dbReference type="SAM" id="MobiDB-lite"/>
    </source>
</evidence>
<feature type="compositionally biased region" description="Low complexity" evidence="1">
    <location>
        <begin position="50"/>
        <end position="59"/>
    </location>
</feature>
<reference evidence="4" key="1">
    <citation type="submission" date="2017-09" db="EMBL/GenBank/DDBJ databases">
        <title>Depth-based differentiation of microbial function through sediment-hosted aquifers and enrichment of novel symbionts in the deep terrestrial subsurface.</title>
        <authorList>
            <person name="Probst A.J."/>
            <person name="Ladd B."/>
            <person name="Jarett J.K."/>
            <person name="Geller-Mcgrath D.E."/>
            <person name="Sieber C.M.K."/>
            <person name="Emerson J.B."/>
            <person name="Anantharaman K."/>
            <person name="Thomas B.C."/>
            <person name="Malmstrom R."/>
            <person name="Stieglmeier M."/>
            <person name="Klingl A."/>
            <person name="Woyke T."/>
            <person name="Ryan C.M."/>
            <person name="Banfield J.F."/>
        </authorList>
    </citation>
    <scope>NUCLEOTIDE SEQUENCE [LARGE SCALE GENOMIC DNA]</scope>
</reference>
<evidence type="ECO:0000313" key="4">
    <source>
        <dbReference type="Proteomes" id="UP000230025"/>
    </source>
</evidence>
<accession>A0A2M7GYZ6</accession>
<name>A0A2M7GYZ6_9BACT</name>
<evidence type="ECO:0000259" key="2">
    <source>
        <dbReference type="SMART" id="SM00834"/>
    </source>
</evidence>
<dbReference type="Pfam" id="PF09723">
    <property type="entry name" value="Zn_ribbon_8"/>
    <property type="match status" value="1"/>
</dbReference>
<dbReference type="SMART" id="SM00834">
    <property type="entry name" value="CxxC_CXXC_SSSS"/>
    <property type="match status" value="1"/>
</dbReference>
<organism evidence="3 4">
    <name type="scientific">bacterium (Candidatus Ratteibacteria) CG15_BIG_FIL_POST_REV_8_21_14_020_41_12</name>
    <dbReference type="NCBI Taxonomy" id="2014291"/>
    <lineage>
        <taxon>Bacteria</taxon>
        <taxon>Candidatus Ratteibacteria</taxon>
    </lineage>
</organism>
<evidence type="ECO:0000313" key="3">
    <source>
        <dbReference type="EMBL" id="PIW33716.1"/>
    </source>
</evidence>
<proteinExistence type="predicted"/>
<feature type="domain" description="Putative regulatory protein FmdB zinc ribbon" evidence="2">
    <location>
        <begin position="1"/>
        <end position="43"/>
    </location>
</feature>
<protein>
    <recommendedName>
        <fullName evidence="2">Putative regulatory protein FmdB zinc ribbon domain-containing protein</fullName>
    </recommendedName>
</protein>